<feature type="chain" id="PRO_5042001951" evidence="1">
    <location>
        <begin position="21"/>
        <end position="71"/>
    </location>
</feature>
<keyword evidence="1" id="KW-0732">Signal</keyword>
<evidence type="ECO:0000313" key="2">
    <source>
        <dbReference type="Proteomes" id="UP000887575"/>
    </source>
</evidence>
<evidence type="ECO:0000313" key="3">
    <source>
        <dbReference type="WBParaSite" id="MBELARI_LOCUS14227"/>
    </source>
</evidence>
<protein>
    <submittedName>
        <fullName evidence="3">Uncharacterized protein</fullName>
    </submittedName>
</protein>
<reference evidence="3" key="1">
    <citation type="submission" date="2024-02" db="UniProtKB">
        <authorList>
            <consortium name="WormBaseParasite"/>
        </authorList>
    </citation>
    <scope>IDENTIFICATION</scope>
</reference>
<dbReference type="AlphaFoldDB" id="A0AAF3EJQ6"/>
<organism evidence="2 3">
    <name type="scientific">Mesorhabditis belari</name>
    <dbReference type="NCBI Taxonomy" id="2138241"/>
    <lineage>
        <taxon>Eukaryota</taxon>
        <taxon>Metazoa</taxon>
        <taxon>Ecdysozoa</taxon>
        <taxon>Nematoda</taxon>
        <taxon>Chromadorea</taxon>
        <taxon>Rhabditida</taxon>
        <taxon>Rhabditina</taxon>
        <taxon>Rhabditomorpha</taxon>
        <taxon>Rhabditoidea</taxon>
        <taxon>Rhabditidae</taxon>
        <taxon>Mesorhabditinae</taxon>
        <taxon>Mesorhabditis</taxon>
    </lineage>
</organism>
<dbReference type="WBParaSite" id="MBELARI_LOCUS14227">
    <property type="protein sequence ID" value="MBELARI_LOCUS14227"/>
    <property type="gene ID" value="MBELARI_LOCUS14227"/>
</dbReference>
<dbReference type="Proteomes" id="UP000887575">
    <property type="component" value="Unassembled WGS sequence"/>
</dbReference>
<accession>A0AAF3EJQ6</accession>
<feature type="signal peptide" evidence="1">
    <location>
        <begin position="1"/>
        <end position="20"/>
    </location>
</feature>
<keyword evidence="2" id="KW-1185">Reference proteome</keyword>
<evidence type="ECO:0000256" key="1">
    <source>
        <dbReference type="SAM" id="SignalP"/>
    </source>
</evidence>
<name>A0AAF3EJQ6_9BILA</name>
<proteinExistence type="predicted"/>
<sequence>MLKVLVCLLLSFFVLSQSIAIPNQMIKPDGEPCRGDKDCPPGETCVCYWACAQLGKYCMDLSQNQNLLRPF</sequence>